<evidence type="ECO:0008006" key="4">
    <source>
        <dbReference type="Google" id="ProtNLM"/>
    </source>
</evidence>
<feature type="transmembrane region" description="Helical" evidence="1">
    <location>
        <begin position="85"/>
        <end position="104"/>
    </location>
</feature>
<feature type="transmembrane region" description="Helical" evidence="1">
    <location>
        <begin position="159"/>
        <end position="178"/>
    </location>
</feature>
<sequence>MTQKSAAVQAAGAALALGAVMLIITFVIHGAPEPRLSDMMAVIAAESLRWQLAHWFAAVGLSLFAMAGIILLGARTRLAESPFTVFAWGMFAIGALWTSSTAVAEATAVTHVAVAGDEAAFAAWWAFSEGRANGFAALALAVAVIAGEETRTAEKATPVWAAGVAAVAACGSFIGWVLNAWAGIGFGGPIWVASSILMCLWLLWLGTGLVRAETHHAANRRDAPSGA</sequence>
<evidence type="ECO:0000313" key="3">
    <source>
        <dbReference type="Proteomes" id="UP001320831"/>
    </source>
</evidence>
<keyword evidence="1" id="KW-0472">Membrane</keyword>
<organism evidence="2 3">
    <name type="scientific">Chelativorans salis</name>
    <dbReference type="NCBI Taxonomy" id="2978478"/>
    <lineage>
        <taxon>Bacteria</taxon>
        <taxon>Pseudomonadati</taxon>
        <taxon>Pseudomonadota</taxon>
        <taxon>Alphaproteobacteria</taxon>
        <taxon>Hyphomicrobiales</taxon>
        <taxon>Phyllobacteriaceae</taxon>
        <taxon>Chelativorans</taxon>
    </lineage>
</organism>
<name>A0ABT2LLV7_9HYPH</name>
<protein>
    <recommendedName>
        <fullName evidence="4">DUF998 domain-containing protein</fullName>
    </recommendedName>
</protein>
<proteinExistence type="predicted"/>
<dbReference type="RefSeq" id="WP_260900532.1">
    <property type="nucleotide sequence ID" value="NZ_JAOCZP010000001.1"/>
</dbReference>
<accession>A0ABT2LLV7</accession>
<keyword evidence="1" id="KW-0812">Transmembrane</keyword>
<evidence type="ECO:0000313" key="2">
    <source>
        <dbReference type="EMBL" id="MCT7374164.1"/>
    </source>
</evidence>
<feature type="transmembrane region" description="Helical" evidence="1">
    <location>
        <begin position="124"/>
        <end position="147"/>
    </location>
</feature>
<feature type="transmembrane region" description="Helical" evidence="1">
    <location>
        <begin position="12"/>
        <end position="32"/>
    </location>
</feature>
<dbReference type="Proteomes" id="UP001320831">
    <property type="component" value="Unassembled WGS sequence"/>
</dbReference>
<keyword evidence="3" id="KW-1185">Reference proteome</keyword>
<gene>
    <name evidence="2" type="ORF">N5A92_03850</name>
</gene>
<dbReference type="EMBL" id="JAOCZP010000001">
    <property type="protein sequence ID" value="MCT7374164.1"/>
    <property type="molecule type" value="Genomic_DNA"/>
</dbReference>
<reference evidence="2 3" key="1">
    <citation type="submission" date="2022-09" db="EMBL/GenBank/DDBJ databases">
        <title>Chelativorans salina sp. nov., a novel slightly halophilic bacterium isolated from a saline lake sediment enrichment.</title>
        <authorList>
            <person name="Gao L."/>
            <person name="Fang B.-Z."/>
            <person name="Li W.-J."/>
        </authorList>
    </citation>
    <scope>NUCLEOTIDE SEQUENCE [LARGE SCALE GENOMIC DNA]</scope>
    <source>
        <strain evidence="2 3">EGI FJ00035</strain>
    </source>
</reference>
<evidence type="ECO:0000256" key="1">
    <source>
        <dbReference type="SAM" id="Phobius"/>
    </source>
</evidence>
<keyword evidence="1" id="KW-1133">Transmembrane helix</keyword>
<feature type="transmembrane region" description="Helical" evidence="1">
    <location>
        <begin position="190"/>
        <end position="210"/>
    </location>
</feature>
<comment type="caution">
    <text evidence="2">The sequence shown here is derived from an EMBL/GenBank/DDBJ whole genome shotgun (WGS) entry which is preliminary data.</text>
</comment>
<feature type="transmembrane region" description="Helical" evidence="1">
    <location>
        <begin position="52"/>
        <end position="73"/>
    </location>
</feature>